<accession>A0A2J7ZXY8</accession>
<dbReference type="Pfam" id="PF13460">
    <property type="entry name" value="NAD_binding_10"/>
    <property type="match status" value="1"/>
</dbReference>
<dbReference type="GO" id="GO:0005739">
    <property type="term" value="C:mitochondrion"/>
    <property type="evidence" value="ECO:0007669"/>
    <property type="project" value="TreeGrafter"/>
</dbReference>
<evidence type="ECO:0000313" key="2">
    <source>
        <dbReference type="EMBL" id="PNH05125.1"/>
    </source>
</evidence>
<dbReference type="Gene3D" id="3.40.50.720">
    <property type="entry name" value="NAD(P)-binding Rossmann-like Domain"/>
    <property type="match status" value="1"/>
</dbReference>
<dbReference type="InterPro" id="IPR036291">
    <property type="entry name" value="NAD(P)-bd_dom_sf"/>
</dbReference>
<dbReference type="InterPro" id="IPR051207">
    <property type="entry name" value="ComplexI_NDUFA9_subunit"/>
</dbReference>
<feature type="domain" description="NAD(P)-binding" evidence="1">
    <location>
        <begin position="20"/>
        <end position="172"/>
    </location>
</feature>
<evidence type="ECO:0000313" key="3">
    <source>
        <dbReference type="Proteomes" id="UP000236333"/>
    </source>
</evidence>
<keyword evidence="3" id="KW-1185">Reference proteome</keyword>
<organism evidence="2 3">
    <name type="scientific">Tetrabaena socialis</name>
    <dbReference type="NCBI Taxonomy" id="47790"/>
    <lineage>
        <taxon>Eukaryota</taxon>
        <taxon>Viridiplantae</taxon>
        <taxon>Chlorophyta</taxon>
        <taxon>core chlorophytes</taxon>
        <taxon>Chlorophyceae</taxon>
        <taxon>CS clade</taxon>
        <taxon>Chlamydomonadales</taxon>
        <taxon>Tetrabaenaceae</taxon>
        <taxon>Tetrabaena</taxon>
    </lineage>
</organism>
<gene>
    <name evidence="2" type="ORF">TSOC_008651</name>
</gene>
<evidence type="ECO:0000259" key="1">
    <source>
        <dbReference type="Pfam" id="PF13460"/>
    </source>
</evidence>
<proteinExistence type="predicted"/>
<dbReference type="PANTHER" id="PTHR12126">
    <property type="entry name" value="NADH-UBIQUINONE OXIDOREDUCTASE 39 KDA SUBUNIT-RELATED"/>
    <property type="match status" value="1"/>
</dbReference>
<sequence length="259" mass="26548">MPGRMAGSGYSGPPKLVVFGGRGFVGSHVCAEAVRQALGVVAISRAGTPPLSREPWVGGVTWARGNALEPQTFLPHLEGAEAVVSCIGGFGTQEEMLRVMRGGVVVLTNGAANVAVIEAALAAGVKRFVLISAHIPNIPGIESVLGGYVHGKRQAEDALRAAFPTTGVALRPSIIYGDRAVSQGLTLPLGLLFQPVEGLIERLGPRARAVAEGVPFLGAALLPPVSVQAVARAAVRAATDLAVPGGVIDVWELSASYKG</sequence>
<dbReference type="OrthoDB" id="276721at2759"/>
<dbReference type="EMBL" id="PGGS01000332">
    <property type="protein sequence ID" value="PNH05125.1"/>
    <property type="molecule type" value="Genomic_DNA"/>
</dbReference>
<protein>
    <recommendedName>
        <fullName evidence="1">NAD(P)-binding domain-containing protein</fullName>
    </recommendedName>
</protein>
<dbReference type="SUPFAM" id="SSF51735">
    <property type="entry name" value="NAD(P)-binding Rossmann-fold domains"/>
    <property type="match status" value="1"/>
</dbReference>
<reference evidence="2 3" key="1">
    <citation type="journal article" date="2017" name="Mol. Biol. Evol.">
        <title>The 4-celled Tetrabaena socialis nuclear genome reveals the essential components for genetic control of cell number at the origin of multicellularity in the volvocine lineage.</title>
        <authorList>
            <person name="Featherston J."/>
            <person name="Arakaki Y."/>
            <person name="Hanschen E.R."/>
            <person name="Ferris P.J."/>
            <person name="Michod R.E."/>
            <person name="Olson B.J.S.C."/>
            <person name="Nozaki H."/>
            <person name="Durand P.M."/>
        </authorList>
    </citation>
    <scope>NUCLEOTIDE SEQUENCE [LARGE SCALE GENOMIC DNA]</scope>
    <source>
        <strain evidence="2 3">NIES-571</strain>
    </source>
</reference>
<dbReference type="Proteomes" id="UP000236333">
    <property type="component" value="Unassembled WGS sequence"/>
</dbReference>
<dbReference type="PANTHER" id="PTHR12126:SF16">
    <property type="entry name" value="MIOREX COMPLEX COMPONENT 2"/>
    <property type="match status" value="1"/>
</dbReference>
<comment type="caution">
    <text evidence="2">The sequence shown here is derived from an EMBL/GenBank/DDBJ whole genome shotgun (WGS) entry which is preliminary data.</text>
</comment>
<dbReference type="GO" id="GO:0044877">
    <property type="term" value="F:protein-containing complex binding"/>
    <property type="evidence" value="ECO:0007669"/>
    <property type="project" value="TreeGrafter"/>
</dbReference>
<dbReference type="InterPro" id="IPR016040">
    <property type="entry name" value="NAD(P)-bd_dom"/>
</dbReference>
<name>A0A2J7ZXY8_9CHLO</name>
<dbReference type="AlphaFoldDB" id="A0A2J7ZXY8"/>